<feature type="chain" id="PRO_5003376666" description="Secreted protein" evidence="1">
    <location>
        <begin position="21"/>
        <end position="73"/>
    </location>
</feature>
<sequence>MHPPTFLLLLVCLNPSIVLPRAAVCPFASHFTLGVLQRAETKAFLRYQIPPRSDVTIELIEACIRYTLWFNAL</sequence>
<dbReference type="EMBL" id="GL945447">
    <property type="protein sequence ID" value="EGO18619.1"/>
    <property type="molecule type" value="Genomic_DNA"/>
</dbReference>
<proteinExistence type="predicted"/>
<dbReference type="Proteomes" id="UP000008064">
    <property type="component" value="Unassembled WGS sequence"/>
</dbReference>
<dbReference type="HOGENOM" id="CLU_2706359_0_0_1"/>
<feature type="signal peptide" evidence="1">
    <location>
        <begin position="1"/>
        <end position="20"/>
    </location>
</feature>
<keyword evidence="1" id="KW-0732">Signal</keyword>
<dbReference type="AlphaFoldDB" id="F8PE22"/>
<gene>
    <name evidence="2" type="ORF">SERLADRAFT_375027</name>
</gene>
<organism>
    <name type="scientific">Serpula lacrymans var. lacrymans (strain S7.9)</name>
    <name type="common">Dry rot fungus</name>
    <dbReference type="NCBI Taxonomy" id="578457"/>
    <lineage>
        <taxon>Eukaryota</taxon>
        <taxon>Fungi</taxon>
        <taxon>Dikarya</taxon>
        <taxon>Basidiomycota</taxon>
        <taxon>Agaricomycotina</taxon>
        <taxon>Agaricomycetes</taxon>
        <taxon>Agaricomycetidae</taxon>
        <taxon>Boletales</taxon>
        <taxon>Coniophorineae</taxon>
        <taxon>Serpulaceae</taxon>
        <taxon>Serpula</taxon>
    </lineage>
</organism>
<protein>
    <recommendedName>
        <fullName evidence="3">Secreted protein</fullName>
    </recommendedName>
</protein>
<dbReference type="GeneID" id="18810559"/>
<evidence type="ECO:0008006" key="3">
    <source>
        <dbReference type="Google" id="ProtNLM"/>
    </source>
</evidence>
<evidence type="ECO:0000256" key="1">
    <source>
        <dbReference type="SAM" id="SignalP"/>
    </source>
</evidence>
<reference evidence="2" key="1">
    <citation type="submission" date="2011-04" db="EMBL/GenBank/DDBJ databases">
        <title>Evolution of plant cell wall degrading machinery underlies the functional diversity of forest fungi.</title>
        <authorList>
            <consortium name="US DOE Joint Genome Institute (JGI-PGF)"/>
            <person name="Eastwood D.C."/>
            <person name="Floudas D."/>
            <person name="Binder M."/>
            <person name="Majcherczyk A."/>
            <person name="Schneider P."/>
            <person name="Aerts A."/>
            <person name="Asiegbu F.O."/>
            <person name="Baker S.E."/>
            <person name="Barry K."/>
            <person name="Bendiksby M."/>
            <person name="Blumentritt M."/>
            <person name="Coutinho P.M."/>
            <person name="Cullen D."/>
            <person name="Cullen D."/>
            <person name="Gathman A."/>
            <person name="Goodell B."/>
            <person name="Henrissat B."/>
            <person name="Ihrmark K."/>
            <person name="Kauserud H."/>
            <person name="Kohler A."/>
            <person name="LaButti K."/>
            <person name="Lapidus A."/>
            <person name="Lavin J.L."/>
            <person name="Lee Y.-H."/>
            <person name="Lindquist E."/>
            <person name="Lilly W."/>
            <person name="Lucas S."/>
            <person name="Morin E."/>
            <person name="Murat C."/>
            <person name="Oguiza J.A."/>
            <person name="Park J."/>
            <person name="Pisabarro A.G."/>
            <person name="Riley R."/>
            <person name="Rosling A."/>
            <person name="Salamov A."/>
            <person name="Schmidt O."/>
            <person name="Schmutz J."/>
            <person name="Skrede I."/>
            <person name="Stenlid J."/>
            <person name="Wiebenga A."/>
            <person name="Xie X."/>
            <person name="Kues U."/>
            <person name="Hibbett D.S."/>
            <person name="Hoffmeister D."/>
            <person name="Hogberg N."/>
            <person name="Martin F."/>
            <person name="Grigoriev I.V."/>
            <person name="Watkinson S.C."/>
        </authorList>
    </citation>
    <scope>NUCLEOTIDE SEQUENCE</scope>
    <source>
        <strain evidence="2">S7.9</strain>
    </source>
</reference>
<evidence type="ECO:0000313" key="2">
    <source>
        <dbReference type="EMBL" id="EGO18619.1"/>
    </source>
</evidence>
<accession>F8PE22</accession>
<dbReference type="RefSeq" id="XP_007324646.1">
    <property type="nucleotide sequence ID" value="XM_007324584.1"/>
</dbReference>
<dbReference type="KEGG" id="sla:SERLADRAFT_375027"/>
<name>F8PE22_SERL9</name>